<keyword evidence="3" id="KW-1185">Reference proteome</keyword>
<dbReference type="AlphaFoldDB" id="A0AA37T6K6"/>
<evidence type="ECO:0000313" key="3">
    <source>
        <dbReference type="Proteomes" id="UP001156870"/>
    </source>
</evidence>
<protein>
    <recommendedName>
        <fullName evidence="1">Putative adhesin Stv domain-containing protein</fullName>
    </recommendedName>
</protein>
<dbReference type="Proteomes" id="UP001156870">
    <property type="component" value="Unassembled WGS sequence"/>
</dbReference>
<organism evidence="2 3">
    <name type="scientific">Marinibactrum halimedae</name>
    <dbReference type="NCBI Taxonomy" id="1444977"/>
    <lineage>
        <taxon>Bacteria</taxon>
        <taxon>Pseudomonadati</taxon>
        <taxon>Pseudomonadota</taxon>
        <taxon>Gammaproteobacteria</taxon>
        <taxon>Cellvibrionales</taxon>
        <taxon>Cellvibrionaceae</taxon>
        <taxon>Marinibactrum</taxon>
    </lineage>
</organism>
<dbReference type="RefSeq" id="WP_232595711.1">
    <property type="nucleotide sequence ID" value="NZ_BSPD01000016.1"/>
</dbReference>
<proteinExistence type="predicted"/>
<comment type="caution">
    <text evidence="2">The sequence shown here is derived from an EMBL/GenBank/DDBJ whole genome shotgun (WGS) entry which is preliminary data.</text>
</comment>
<reference evidence="2 3" key="1">
    <citation type="journal article" date="2014" name="Int. J. Syst. Evol. Microbiol.">
        <title>Complete genome sequence of Corynebacterium casei LMG S-19264T (=DSM 44701T), isolated from a smear-ripened cheese.</title>
        <authorList>
            <consortium name="US DOE Joint Genome Institute (JGI-PGF)"/>
            <person name="Walter F."/>
            <person name="Albersmeier A."/>
            <person name="Kalinowski J."/>
            <person name="Ruckert C."/>
        </authorList>
    </citation>
    <scope>NUCLEOTIDE SEQUENCE [LARGE SCALE GENOMIC DNA]</scope>
    <source>
        <strain evidence="2 3">NBRC 110095</strain>
    </source>
</reference>
<accession>A0AA37T6K6</accession>
<sequence>MPRYGKRSTHLWVRAHGKYYEKDGFISNTQLPGNTIIRFYGPPGYAMSGGLADDMLGKRGPLRKRHMGQCKRHSPYDSRASRFGEIDTVRIRTFTPGLGYSEPKELGFGDGKKIRNYTIIGEDSIDGLPAGIFENRTRGRIGLIKRLGDGQEMTLKQLLDMIQNDEYLQKEEVTVHYIQCRSYSSRNTAPAHSKTNAAKNFKQGYMF</sequence>
<name>A0AA37T6K6_9GAMM</name>
<dbReference type="Pfam" id="PF21527">
    <property type="entry name" value="Stv"/>
    <property type="match status" value="1"/>
</dbReference>
<evidence type="ECO:0000259" key="1">
    <source>
        <dbReference type="Pfam" id="PF21527"/>
    </source>
</evidence>
<evidence type="ECO:0000313" key="2">
    <source>
        <dbReference type="EMBL" id="GLS24641.1"/>
    </source>
</evidence>
<feature type="domain" description="Putative adhesin Stv" evidence="1">
    <location>
        <begin position="12"/>
        <end position="182"/>
    </location>
</feature>
<dbReference type="EMBL" id="BSPD01000016">
    <property type="protein sequence ID" value="GLS24641.1"/>
    <property type="molecule type" value="Genomic_DNA"/>
</dbReference>
<gene>
    <name evidence="2" type="ORF">GCM10007877_03550</name>
</gene>
<dbReference type="InterPro" id="IPR049002">
    <property type="entry name" value="Stv"/>
</dbReference>